<sequence length="431" mass="49787">MKNQFLGFYSPSDEDLVTAWKSESTLFVFDTNTLLNLYSYAEHTRDDFFKILKALEHNIWLPNQVGLEYQKNRLSVIKREKDVLRNLIQCLEKVDSVFIGDIKALNLDTRFPQLDEKSKDLHSKIKQLIGRFKTSVTHHDKKQPQVRSHDAIRDQIDEAFDGKVGTSPAEQKWLDDLYKEGKSRYENKVPPGYMDANKSKQNDNTYQFAGLTFKREYGDLILWKQLIEKANDADIKSVIFVSDDAKEDWLYVIDAQGKKQIGPRAELRQEICDEADINIFTIINTGDFLKNGKDILELDVDETSVNEASEAFKDNLSRINVRLDSALKNKFKIMDEKWLKNSALGKELYDNYLQEAATRGELAKNLNQNSNLKDLNEMINAIQLRSESDDRLKSIYNTINAVNDPNQELIQRFQSLDFSKDSKNNGDNTNE</sequence>
<organism evidence="2 3">
    <name type="scientific">Thalassotalea nanhaiensis</name>
    <dbReference type="NCBI Taxonomy" id="3065648"/>
    <lineage>
        <taxon>Bacteria</taxon>
        <taxon>Pseudomonadati</taxon>
        <taxon>Pseudomonadota</taxon>
        <taxon>Gammaproteobacteria</taxon>
        <taxon>Alteromonadales</taxon>
        <taxon>Colwelliaceae</taxon>
        <taxon>Thalassotalea</taxon>
    </lineage>
</organism>
<proteinExistence type="predicted"/>
<evidence type="ECO:0000313" key="3">
    <source>
        <dbReference type="Proteomes" id="UP001248581"/>
    </source>
</evidence>
<dbReference type="Pfam" id="PF18476">
    <property type="entry name" value="PIN_8"/>
    <property type="match status" value="1"/>
</dbReference>
<dbReference type="EMBL" id="CP134146">
    <property type="protein sequence ID" value="WNC69960.1"/>
    <property type="molecule type" value="Genomic_DNA"/>
</dbReference>
<dbReference type="Proteomes" id="UP001248581">
    <property type="component" value="Chromosome"/>
</dbReference>
<dbReference type="InterPro" id="IPR041578">
    <property type="entry name" value="PIN_8"/>
</dbReference>
<gene>
    <name evidence="2" type="ORF">RI845_07435</name>
</gene>
<accession>A0ABY9TMN1</accession>
<feature type="domain" description="PIN like" evidence="1">
    <location>
        <begin position="26"/>
        <end position="267"/>
    </location>
</feature>
<evidence type="ECO:0000259" key="1">
    <source>
        <dbReference type="Pfam" id="PF18476"/>
    </source>
</evidence>
<dbReference type="RefSeq" id="WP_348389102.1">
    <property type="nucleotide sequence ID" value="NZ_CP134146.1"/>
</dbReference>
<name>A0ABY9TMN1_9GAMM</name>
<evidence type="ECO:0000313" key="2">
    <source>
        <dbReference type="EMBL" id="WNC69960.1"/>
    </source>
</evidence>
<reference evidence="3" key="1">
    <citation type="submission" date="2023-09" db="EMBL/GenBank/DDBJ databases">
        <authorList>
            <person name="Li S."/>
            <person name="Li X."/>
            <person name="Zhang C."/>
            <person name="Zhao Z."/>
        </authorList>
    </citation>
    <scope>NUCLEOTIDE SEQUENCE [LARGE SCALE GENOMIC DNA]</scope>
    <source>
        <strain evidence="3">SQ345</strain>
    </source>
</reference>
<keyword evidence="3" id="KW-1185">Reference proteome</keyword>
<protein>
    <submittedName>
        <fullName evidence="2">PIN-like domain-containing protein</fullName>
    </submittedName>
</protein>